<feature type="transmembrane region" description="Helical" evidence="1">
    <location>
        <begin position="51"/>
        <end position="72"/>
    </location>
</feature>
<dbReference type="EMBL" id="NOWT01000014">
    <property type="protein sequence ID" value="OYD83337.1"/>
    <property type="molecule type" value="Genomic_DNA"/>
</dbReference>
<evidence type="ECO:0000313" key="2">
    <source>
        <dbReference type="EMBL" id="OYD83337.1"/>
    </source>
</evidence>
<feature type="transmembrane region" description="Helical" evidence="1">
    <location>
        <begin position="12"/>
        <end position="36"/>
    </location>
</feature>
<gene>
    <name evidence="2" type="ORF">CHT98_15555</name>
</gene>
<accession>A0A235HCV5</accession>
<name>A0A235HCV5_AZOBR</name>
<proteinExistence type="predicted"/>
<dbReference type="RefSeq" id="WP_094304264.1">
    <property type="nucleotide sequence ID" value="NZ_NOWT01000014.1"/>
</dbReference>
<evidence type="ECO:0000313" key="3">
    <source>
        <dbReference type="Proteomes" id="UP000215367"/>
    </source>
</evidence>
<keyword evidence="1" id="KW-0812">Transmembrane</keyword>
<reference evidence="2 3" key="1">
    <citation type="submission" date="2017-07" db="EMBL/GenBank/DDBJ databases">
        <title>Whole genome sequence of Azospirillum brasilense 2A1, a potential biofertilizer strain.</title>
        <authorList>
            <person name="Fontana C.A."/>
            <person name="Toffoli L.M."/>
            <person name="Salazar S.M."/>
            <person name="Puglisi E."/>
            <person name="Pedraza R."/>
            <person name="Bassi D."/>
            <person name="Cocconcelli P.S."/>
        </authorList>
    </citation>
    <scope>NUCLEOTIDE SEQUENCE [LARGE SCALE GENOMIC DNA]</scope>
    <source>
        <strain evidence="2 3">2A1</strain>
    </source>
</reference>
<feature type="transmembrane region" description="Helical" evidence="1">
    <location>
        <begin position="92"/>
        <end position="112"/>
    </location>
</feature>
<sequence length="159" mass="17630">MGNGFQKASRVMYFLATGVLMLFALVFIGVAAYSVFHSLLLLDIEATTHGLLNGVGMIVLAIAVFEIAKYLYEEELEHDRELRHADEARRTLTKFLTTIIIAASLEGLVLVFEARTSDMSDVVYPAILLMVIVFMVLGLGLYQLISRRAETIDPKEGDS</sequence>
<evidence type="ECO:0008006" key="4">
    <source>
        <dbReference type="Google" id="ProtNLM"/>
    </source>
</evidence>
<comment type="caution">
    <text evidence="2">The sequence shown here is derived from an EMBL/GenBank/DDBJ whole genome shotgun (WGS) entry which is preliminary data.</text>
</comment>
<evidence type="ECO:0000256" key="1">
    <source>
        <dbReference type="SAM" id="Phobius"/>
    </source>
</evidence>
<keyword evidence="1" id="KW-1133">Transmembrane helix</keyword>
<dbReference type="Proteomes" id="UP000215367">
    <property type="component" value="Unassembled WGS sequence"/>
</dbReference>
<feature type="transmembrane region" description="Helical" evidence="1">
    <location>
        <begin position="124"/>
        <end position="145"/>
    </location>
</feature>
<protein>
    <recommendedName>
        <fullName evidence="4">GNAT family acetyltransferase</fullName>
    </recommendedName>
</protein>
<organism evidence="2 3">
    <name type="scientific">Azospirillum brasilense</name>
    <dbReference type="NCBI Taxonomy" id="192"/>
    <lineage>
        <taxon>Bacteria</taxon>
        <taxon>Pseudomonadati</taxon>
        <taxon>Pseudomonadota</taxon>
        <taxon>Alphaproteobacteria</taxon>
        <taxon>Rhodospirillales</taxon>
        <taxon>Azospirillaceae</taxon>
        <taxon>Azospirillum</taxon>
    </lineage>
</organism>
<keyword evidence="1" id="KW-0472">Membrane</keyword>
<dbReference type="AlphaFoldDB" id="A0A235HCV5"/>